<gene>
    <name evidence="7" type="ORF">GCM10011503_22350</name>
</gene>
<dbReference type="Gene3D" id="1.10.940.10">
    <property type="entry name" value="NusB-like"/>
    <property type="match status" value="1"/>
</dbReference>
<dbReference type="InterPro" id="IPR001678">
    <property type="entry name" value="MeTrfase_RsmB-F_NOP2_dom"/>
</dbReference>
<proteinExistence type="inferred from homology"/>
<feature type="domain" description="SAM-dependent MTase RsmB/NOP-type" evidence="6">
    <location>
        <begin position="122"/>
        <end position="399"/>
    </location>
</feature>
<sequence length="399" mass="42338">MATSQFFERLSGPDRGFARAMASAALRQLGRIDKGLAPFLTRSLDTATPPARALLRVGAAQAWLMETPPHAVVSETVDAAKSWARAKSAAGFLNAVLRKVVSDRSHFDKAPVISVWPDWLTVAMMTSLGVEAAGRIAEAQLVEPELHLTPKSPDEAGALAASLEGQVIGPGSVSVPTGRIAEMEGFEGGGWWVQDVAAALPARLLGAQPGEMVFDLCAAPGGKTMQLAATGAKIVALDRSASRLERVSENLARTGLSDNVEIVADKLEDWTPSQPADRILLDAPCSALGTLRRHPEGAWIKSPDDIARFPEVQARLLEASARMLKPGGTLIYCVCTPLSREGVEVVDRVVAGGLLERAPISADEAGDFANGVTGHGDVLTLPNGQYGHDFFFVSRLRRI</sequence>
<dbReference type="Gene3D" id="3.40.50.150">
    <property type="entry name" value="Vaccinia Virus protein VP39"/>
    <property type="match status" value="1"/>
</dbReference>
<comment type="caution">
    <text evidence="5">Lacks conserved residue(s) required for the propagation of feature annotation.</text>
</comment>
<evidence type="ECO:0000256" key="1">
    <source>
        <dbReference type="ARBA" id="ARBA00022603"/>
    </source>
</evidence>
<keyword evidence="3 5" id="KW-0949">S-adenosyl-L-methionine</keyword>
<dbReference type="GO" id="GO:0032259">
    <property type="term" value="P:methylation"/>
    <property type="evidence" value="ECO:0007669"/>
    <property type="project" value="UniProtKB-KW"/>
</dbReference>
<feature type="active site" description="Nucleophile" evidence="5">
    <location>
        <position position="335"/>
    </location>
</feature>
<evidence type="ECO:0000256" key="4">
    <source>
        <dbReference type="ARBA" id="ARBA00022884"/>
    </source>
</evidence>
<dbReference type="CDD" id="cd02440">
    <property type="entry name" value="AdoMet_MTases"/>
    <property type="match status" value="1"/>
</dbReference>
<dbReference type="GO" id="GO:0008168">
    <property type="term" value="F:methyltransferase activity"/>
    <property type="evidence" value="ECO:0007669"/>
    <property type="project" value="UniProtKB-KW"/>
</dbReference>
<dbReference type="InterPro" id="IPR029063">
    <property type="entry name" value="SAM-dependent_MTases_sf"/>
</dbReference>
<feature type="binding site" evidence="5">
    <location>
        <position position="238"/>
    </location>
    <ligand>
        <name>S-adenosyl-L-methionine</name>
        <dbReference type="ChEBI" id="CHEBI:59789"/>
    </ligand>
</feature>
<dbReference type="InterPro" id="IPR006027">
    <property type="entry name" value="NusB_RsmB_TIM44"/>
</dbReference>
<accession>A0ABQ1JN23</accession>
<evidence type="ECO:0000256" key="5">
    <source>
        <dbReference type="PROSITE-ProRule" id="PRU01023"/>
    </source>
</evidence>
<reference evidence="8" key="1">
    <citation type="journal article" date="2019" name="Int. J. Syst. Evol. Microbiol.">
        <title>The Global Catalogue of Microorganisms (GCM) 10K type strain sequencing project: providing services to taxonomists for standard genome sequencing and annotation.</title>
        <authorList>
            <consortium name="The Broad Institute Genomics Platform"/>
            <consortium name="The Broad Institute Genome Sequencing Center for Infectious Disease"/>
            <person name="Wu L."/>
            <person name="Ma J."/>
        </authorList>
    </citation>
    <scope>NUCLEOTIDE SEQUENCE [LARGE SCALE GENOMIC DNA]</scope>
    <source>
        <strain evidence="8">CGMCC 1.15928</strain>
    </source>
</reference>
<dbReference type="PANTHER" id="PTHR22807:SF61">
    <property type="entry name" value="NOL1_NOP2_SUN FAMILY PROTEIN _ ANTITERMINATION NUSB DOMAIN-CONTAINING PROTEIN"/>
    <property type="match status" value="1"/>
</dbReference>
<keyword evidence="8" id="KW-1185">Reference proteome</keyword>
<dbReference type="Pfam" id="PF01029">
    <property type="entry name" value="NusB"/>
    <property type="match status" value="1"/>
</dbReference>
<dbReference type="InterPro" id="IPR049560">
    <property type="entry name" value="MeTrfase_RsmB-F_NOP2_cat"/>
</dbReference>
<evidence type="ECO:0000313" key="7">
    <source>
        <dbReference type="EMBL" id="GGB73205.1"/>
    </source>
</evidence>
<dbReference type="InterPro" id="IPR023267">
    <property type="entry name" value="RCMT"/>
</dbReference>
<dbReference type="Proteomes" id="UP000628854">
    <property type="component" value="Unassembled WGS sequence"/>
</dbReference>
<dbReference type="EMBL" id="BMKF01000002">
    <property type="protein sequence ID" value="GGB73205.1"/>
    <property type="molecule type" value="Genomic_DNA"/>
</dbReference>
<dbReference type="PRINTS" id="PR02008">
    <property type="entry name" value="RCMTFAMILY"/>
</dbReference>
<keyword evidence="2 5" id="KW-0808">Transferase</keyword>
<dbReference type="SUPFAM" id="SSF53335">
    <property type="entry name" value="S-adenosyl-L-methionine-dependent methyltransferases"/>
    <property type="match status" value="1"/>
</dbReference>
<dbReference type="Pfam" id="PF01189">
    <property type="entry name" value="Methyltr_RsmB-F"/>
    <property type="match status" value="1"/>
</dbReference>
<dbReference type="PROSITE" id="PS51686">
    <property type="entry name" value="SAM_MT_RSMB_NOP"/>
    <property type="match status" value="1"/>
</dbReference>
<keyword evidence="4 5" id="KW-0694">RNA-binding</keyword>
<dbReference type="InterPro" id="IPR035926">
    <property type="entry name" value="NusB-like_sf"/>
</dbReference>
<dbReference type="PANTHER" id="PTHR22807">
    <property type="entry name" value="NOP2 YEAST -RELATED NOL1/NOP2/FMU SUN DOMAIN-CONTAINING"/>
    <property type="match status" value="1"/>
</dbReference>
<dbReference type="SUPFAM" id="SSF48013">
    <property type="entry name" value="NusB-like"/>
    <property type="match status" value="1"/>
</dbReference>
<organism evidence="7 8">
    <name type="scientific">Henriciella pelagia</name>
    <dbReference type="NCBI Taxonomy" id="1977912"/>
    <lineage>
        <taxon>Bacteria</taxon>
        <taxon>Pseudomonadati</taxon>
        <taxon>Pseudomonadota</taxon>
        <taxon>Alphaproteobacteria</taxon>
        <taxon>Hyphomonadales</taxon>
        <taxon>Hyphomonadaceae</taxon>
        <taxon>Henriciella</taxon>
    </lineage>
</organism>
<evidence type="ECO:0000256" key="2">
    <source>
        <dbReference type="ARBA" id="ARBA00022679"/>
    </source>
</evidence>
<name>A0ABQ1JN23_9PROT</name>
<comment type="similarity">
    <text evidence="5">Belongs to the class I-like SAM-binding methyltransferase superfamily. RsmB/NOP family.</text>
</comment>
<keyword evidence="1 5" id="KW-0489">Methyltransferase</keyword>
<feature type="binding site" evidence="5">
    <location>
        <begin position="217"/>
        <end position="223"/>
    </location>
    <ligand>
        <name>S-adenosyl-L-methionine</name>
        <dbReference type="ChEBI" id="CHEBI:59789"/>
    </ligand>
</feature>
<protein>
    <submittedName>
        <fullName evidence="7">SAM-dependent methyltransferase</fullName>
    </submittedName>
</protein>
<evidence type="ECO:0000313" key="8">
    <source>
        <dbReference type="Proteomes" id="UP000628854"/>
    </source>
</evidence>
<evidence type="ECO:0000259" key="6">
    <source>
        <dbReference type="PROSITE" id="PS51686"/>
    </source>
</evidence>
<feature type="binding site" evidence="5">
    <location>
        <position position="282"/>
    </location>
    <ligand>
        <name>S-adenosyl-L-methionine</name>
        <dbReference type="ChEBI" id="CHEBI:59789"/>
    </ligand>
</feature>
<evidence type="ECO:0000256" key="3">
    <source>
        <dbReference type="ARBA" id="ARBA00022691"/>
    </source>
</evidence>
<comment type="caution">
    <text evidence="7">The sequence shown here is derived from an EMBL/GenBank/DDBJ whole genome shotgun (WGS) entry which is preliminary data.</text>
</comment>